<dbReference type="NCBIfam" id="TIGR01936">
    <property type="entry name" value="nqrA"/>
    <property type="match status" value="1"/>
</dbReference>
<evidence type="ECO:0000259" key="10">
    <source>
        <dbReference type="Pfam" id="PF11973"/>
    </source>
</evidence>
<dbReference type="PANTHER" id="PTHR37839">
    <property type="entry name" value="NA(+)-TRANSLOCATING NADH-QUINONE REDUCTASE SUBUNIT A"/>
    <property type="match status" value="1"/>
</dbReference>
<dbReference type="NCBIfam" id="NF003759">
    <property type="entry name" value="PRK05352.1-2"/>
    <property type="match status" value="1"/>
</dbReference>
<reference evidence="12 13" key="1">
    <citation type="submission" date="2018-08" db="EMBL/GenBank/DDBJ databases">
        <title>Genomic Encyclopedia of Type Strains, Phase IV (KMG-IV): sequencing the most valuable type-strain genomes for metagenomic binning, comparative biology and taxonomic classification.</title>
        <authorList>
            <person name="Goeker M."/>
        </authorList>
    </citation>
    <scope>NUCLEOTIDE SEQUENCE [LARGE SCALE GENOMIC DNA]</scope>
    <source>
        <strain evidence="12 13">DSM 26022</strain>
    </source>
</reference>
<keyword evidence="3 8" id="KW-0520">NAD</keyword>
<gene>
    <name evidence="8" type="primary">nqrA</name>
    <name evidence="12" type="ORF">DFR26_1635</name>
</gene>
<accession>A0A3E0H3Y3</accession>
<evidence type="ECO:0000256" key="7">
    <source>
        <dbReference type="ARBA" id="ARBA00023201"/>
    </source>
</evidence>
<feature type="domain" description="Na(+)-translocating NADH-quinone reductase subunit A C-terminal" evidence="10">
    <location>
        <begin position="260"/>
        <end position="308"/>
    </location>
</feature>
<dbReference type="GO" id="GO:0006814">
    <property type="term" value="P:sodium ion transport"/>
    <property type="evidence" value="ECO:0007669"/>
    <property type="project" value="UniProtKB-UniRule"/>
</dbReference>
<dbReference type="PANTHER" id="PTHR37839:SF1">
    <property type="entry name" value="NA(+)-TRANSLOCATING NADH-QUINONE REDUCTASE SUBUNIT A"/>
    <property type="match status" value="1"/>
</dbReference>
<evidence type="ECO:0000313" key="13">
    <source>
        <dbReference type="Proteomes" id="UP000256774"/>
    </source>
</evidence>
<dbReference type="RefSeq" id="WP_116208452.1">
    <property type="nucleotide sequence ID" value="NZ_QUNR01000003.1"/>
</dbReference>
<evidence type="ECO:0000256" key="5">
    <source>
        <dbReference type="ARBA" id="ARBA00023065"/>
    </source>
</evidence>
<keyword evidence="4 8" id="KW-0915">Sodium</keyword>
<dbReference type="Pfam" id="PF24836">
    <property type="entry name" value="NQRA_2nd"/>
    <property type="match status" value="1"/>
</dbReference>
<dbReference type="InterPro" id="IPR022615">
    <property type="entry name" value="NqrA_C_domain"/>
</dbReference>
<keyword evidence="13" id="KW-1185">Reference proteome</keyword>
<dbReference type="InterPro" id="IPR056147">
    <property type="entry name" value="NQRA_N"/>
</dbReference>
<feature type="domain" description="NqrA second alpha/beta" evidence="11">
    <location>
        <begin position="115"/>
        <end position="255"/>
    </location>
</feature>
<comment type="catalytic activity">
    <reaction evidence="8">
        <text>a ubiquinone + n Na(+)(in) + NADH + H(+) = a ubiquinol + n Na(+)(out) + NAD(+)</text>
        <dbReference type="Rhea" id="RHEA:47748"/>
        <dbReference type="Rhea" id="RHEA-COMP:9565"/>
        <dbReference type="Rhea" id="RHEA-COMP:9566"/>
        <dbReference type="ChEBI" id="CHEBI:15378"/>
        <dbReference type="ChEBI" id="CHEBI:16389"/>
        <dbReference type="ChEBI" id="CHEBI:17976"/>
        <dbReference type="ChEBI" id="CHEBI:29101"/>
        <dbReference type="ChEBI" id="CHEBI:57540"/>
        <dbReference type="ChEBI" id="CHEBI:57945"/>
        <dbReference type="EC" id="7.2.1.1"/>
    </reaction>
</comment>
<keyword evidence="2 8" id="KW-1278">Translocase</keyword>
<sequence>MIKIKRGLNLPLSGAPKQAISRSPAVRSVAIVGGDYPGLQPSMSVAEGDMVRCGQVLFNDKKNPDVVFTAPASGRVRAVNRGARRVFLSLVIDIDAAAGEAETFTAHSPDALASLSAEAVTEQLRLSGLWTALRTRPFSKIPVPGTTPSALFVNAMDTNPHAVNPVLVIAEDEQAFVNGLAVLARLGAPVIVAKAPEDSFATGQARVETFSGPHPAGLVGTHMHFVAPVNVQRQAWHLNYQDVMAIGRLFVTGRLDTQRVISLGGPVVKEPRLVRTQMGASITELLDGELAAGENRSISGSVLSGRQARGVEAYLGRYHLQVSALEEGRERELLHYVRPGTHRSSVLNLYFGKFLKREFALTTSTNGSERAMVPVGAYEAIMPLDILPTQLLRSLIVGDDDQAVALGALELDEEDLALCTYACPGKYEYGPILRDVLTRIEKEG</sequence>
<dbReference type="OrthoDB" id="9774536at2"/>
<dbReference type="EMBL" id="QUNR01000003">
    <property type="protein sequence ID" value="REH37851.1"/>
    <property type="molecule type" value="Genomic_DNA"/>
</dbReference>
<evidence type="ECO:0000256" key="1">
    <source>
        <dbReference type="ARBA" id="ARBA00022448"/>
    </source>
</evidence>
<name>A0A3E0H3Y3_9GAMM</name>
<comment type="function">
    <text evidence="8">NQR complex catalyzes the reduction of ubiquinone-1 to ubiquinol by two successive reactions, coupled with the transport of Na(+) ions from the cytoplasm to the periplasm. NqrA to NqrE are probably involved in the second step, the conversion of ubisemiquinone to ubiquinol.</text>
</comment>
<evidence type="ECO:0000259" key="9">
    <source>
        <dbReference type="Pfam" id="PF05896"/>
    </source>
</evidence>
<evidence type="ECO:0000256" key="8">
    <source>
        <dbReference type="HAMAP-Rule" id="MF_00425"/>
    </source>
</evidence>
<comment type="caution">
    <text evidence="12">The sequence shown here is derived from an EMBL/GenBank/DDBJ whole genome shotgun (WGS) entry which is preliminary data.</text>
</comment>
<evidence type="ECO:0000256" key="2">
    <source>
        <dbReference type="ARBA" id="ARBA00022967"/>
    </source>
</evidence>
<comment type="similarity">
    <text evidence="8">Belongs to the NqrA family.</text>
</comment>
<proteinExistence type="inferred from homology"/>
<dbReference type="Pfam" id="PF05896">
    <property type="entry name" value="NQRA_N"/>
    <property type="match status" value="1"/>
</dbReference>
<evidence type="ECO:0000313" key="12">
    <source>
        <dbReference type="EMBL" id="REH37851.1"/>
    </source>
</evidence>
<dbReference type="Pfam" id="PF11973">
    <property type="entry name" value="NQRA_SLBB"/>
    <property type="match status" value="1"/>
</dbReference>
<comment type="subunit">
    <text evidence="8">Composed of six subunits; NqrA, NqrB, NqrC, NqrD, NqrE and NqrF.</text>
</comment>
<dbReference type="AlphaFoldDB" id="A0A3E0H3Y3"/>
<keyword evidence="6 8" id="KW-0830">Ubiquinone</keyword>
<evidence type="ECO:0000259" key="11">
    <source>
        <dbReference type="Pfam" id="PF24836"/>
    </source>
</evidence>
<feature type="domain" description="NqrA N-terminal barrel-sandwich hybrid" evidence="9">
    <location>
        <begin position="2"/>
        <end position="95"/>
    </location>
</feature>
<protein>
    <recommendedName>
        <fullName evidence="8">Na(+)-translocating NADH-quinone reductase subunit A</fullName>
        <shortName evidence="8">Na(+)-NQR subunit A</shortName>
        <shortName evidence="8">Na(+)-translocating NQR subunit A</shortName>
        <ecNumber evidence="8">7.2.1.1</ecNumber>
    </recommendedName>
    <alternativeName>
        <fullName evidence="8">NQR complex subunit A</fullName>
    </alternativeName>
    <alternativeName>
        <fullName evidence="8">NQR-1 subunit A</fullName>
    </alternativeName>
</protein>
<organism evidence="12 13">
    <name type="scientific">Paraperlucidibaca baekdonensis</name>
    <dbReference type="NCBI Taxonomy" id="748120"/>
    <lineage>
        <taxon>Bacteria</taxon>
        <taxon>Pseudomonadati</taxon>
        <taxon>Pseudomonadota</taxon>
        <taxon>Gammaproteobacteria</taxon>
        <taxon>Moraxellales</taxon>
        <taxon>Moraxellaceae</taxon>
        <taxon>Paraperlucidibaca</taxon>
    </lineage>
</organism>
<dbReference type="InterPro" id="IPR056148">
    <property type="entry name" value="NQRA_2nd"/>
</dbReference>
<keyword evidence="7 8" id="KW-0739">Sodium transport</keyword>
<dbReference type="InterPro" id="IPR008703">
    <property type="entry name" value="NqrA"/>
</dbReference>
<keyword evidence="1 8" id="KW-0813">Transport</keyword>
<dbReference type="EC" id="7.2.1.1" evidence="8"/>
<keyword evidence="5 8" id="KW-0406">Ion transport</keyword>
<dbReference type="Proteomes" id="UP000256774">
    <property type="component" value="Unassembled WGS sequence"/>
</dbReference>
<dbReference type="GO" id="GO:0016655">
    <property type="term" value="F:oxidoreductase activity, acting on NAD(P)H, quinone or similar compound as acceptor"/>
    <property type="evidence" value="ECO:0007669"/>
    <property type="project" value="UniProtKB-UniRule"/>
</dbReference>
<evidence type="ECO:0000256" key="3">
    <source>
        <dbReference type="ARBA" id="ARBA00023027"/>
    </source>
</evidence>
<evidence type="ECO:0000256" key="4">
    <source>
        <dbReference type="ARBA" id="ARBA00023053"/>
    </source>
</evidence>
<evidence type="ECO:0000256" key="6">
    <source>
        <dbReference type="ARBA" id="ARBA00023075"/>
    </source>
</evidence>
<dbReference type="HAMAP" id="MF_00425">
    <property type="entry name" value="NqrA"/>
    <property type="match status" value="1"/>
</dbReference>